<protein>
    <submittedName>
        <fullName evidence="6">Ferredoxin-type protein NapG</fullName>
    </submittedName>
</protein>
<proteinExistence type="predicted"/>
<keyword evidence="4" id="KW-0411">Iron-sulfur</keyword>
<dbReference type="PANTHER" id="PTHR43687">
    <property type="entry name" value="ADENYLYLSULFATE REDUCTASE, BETA SUBUNIT"/>
    <property type="match status" value="1"/>
</dbReference>
<evidence type="ECO:0000313" key="6">
    <source>
        <dbReference type="EMBL" id="RKQ60429.1"/>
    </source>
</evidence>
<keyword evidence="7" id="KW-1185">Reference proteome</keyword>
<evidence type="ECO:0000256" key="4">
    <source>
        <dbReference type="ARBA" id="ARBA00023014"/>
    </source>
</evidence>
<dbReference type="GO" id="GO:0046872">
    <property type="term" value="F:metal ion binding"/>
    <property type="evidence" value="ECO:0007669"/>
    <property type="project" value="UniProtKB-KW"/>
</dbReference>
<gene>
    <name evidence="6" type="ORF">C7457_1506</name>
</gene>
<dbReference type="Proteomes" id="UP000280881">
    <property type="component" value="Unassembled WGS sequence"/>
</dbReference>
<accession>A0A420W5V4</accession>
<dbReference type="Gene3D" id="3.30.70.20">
    <property type="match status" value="2"/>
</dbReference>
<dbReference type="AlphaFoldDB" id="A0A420W5V4"/>
<evidence type="ECO:0000313" key="7">
    <source>
        <dbReference type="Proteomes" id="UP000280881"/>
    </source>
</evidence>
<dbReference type="InterPro" id="IPR017900">
    <property type="entry name" value="4Fe4S_Fe_S_CS"/>
</dbReference>
<organism evidence="6 7">
    <name type="scientific">Thermovibrio guaymasensis</name>
    <dbReference type="NCBI Taxonomy" id="240167"/>
    <lineage>
        <taxon>Bacteria</taxon>
        <taxon>Pseudomonadati</taxon>
        <taxon>Aquificota</taxon>
        <taxon>Aquificia</taxon>
        <taxon>Desulfurobacteriales</taxon>
        <taxon>Desulfurobacteriaceae</taxon>
        <taxon>Thermovibrio</taxon>
    </lineage>
</organism>
<dbReference type="OrthoDB" id="9810688at2"/>
<dbReference type="PANTHER" id="PTHR43687:SF1">
    <property type="entry name" value="FERREDOXIN III"/>
    <property type="match status" value="1"/>
</dbReference>
<reference evidence="6 7" key="1">
    <citation type="submission" date="2018-10" db="EMBL/GenBank/DDBJ databases">
        <title>Genomic Encyclopedia of Type Strains, Phase IV (KMG-IV): sequencing the most valuable type-strain genomes for metagenomic binning, comparative biology and taxonomic classification.</title>
        <authorList>
            <person name="Goeker M."/>
        </authorList>
    </citation>
    <scope>NUCLEOTIDE SEQUENCE [LARGE SCALE GENOMIC DNA]</scope>
    <source>
        <strain evidence="6 7">DSM 15521</strain>
    </source>
</reference>
<feature type="domain" description="4Fe-4S ferredoxin-type" evidence="5">
    <location>
        <begin position="148"/>
        <end position="179"/>
    </location>
</feature>
<feature type="domain" description="4Fe-4S ferredoxin-type" evidence="5">
    <location>
        <begin position="77"/>
        <end position="106"/>
    </location>
</feature>
<dbReference type="PROSITE" id="PS51379">
    <property type="entry name" value="4FE4S_FER_2"/>
    <property type="match status" value="3"/>
</dbReference>
<dbReference type="PROSITE" id="PS00198">
    <property type="entry name" value="4FE4S_FER_1"/>
    <property type="match status" value="2"/>
</dbReference>
<feature type="domain" description="4Fe-4S ferredoxin-type" evidence="5">
    <location>
        <begin position="37"/>
        <end position="68"/>
    </location>
</feature>
<dbReference type="RefSeq" id="WP_121171647.1">
    <property type="nucleotide sequence ID" value="NZ_RBIE01000004.1"/>
</dbReference>
<evidence type="ECO:0000256" key="2">
    <source>
        <dbReference type="ARBA" id="ARBA00022723"/>
    </source>
</evidence>
<name>A0A420W5V4_9BACT</name>
<dbReference type="InterPro" id="IPR017896">
    <property type="entry name" value="4Fe4S_Fe-S-bd"/>
</dbReference>
<dbReference type="Pfam" id="PF12838">
    <property type="entry name" value="Fer4_7"/>
    <property type="match status" value="2"/>
</dbReference>
<keyword evidence="3" id="KW-0408">Iron</keyword>
<dbReference type="GO" id="GO:0051539">
    <property type="term" value="F:4 iron, 4 sulfur cluster binding"/>
    <property type="evidence" value="ECO:0007669"/>
    <property type="project" value="UniProtKB-KW"/>
</dbReference>
<dbReference type="InterPro" id="IPR050572">
    <property type="entry name" value="Fe-S_Ferredoxin"/>
</dbReference>
<evidence type="ECO:0000256" key="1">
    <source>
        <dbReference type="ARBA" id="ARBA00022485"/>
    </source>
</evidence>
<dbReference type="EMBL" id="RBIE01000004">
    <property type="protein sequence ID" value="RKQ60429.1"/>
    <property type="molecule type" value="Genomic_DNA"/>
</dbReference>
<dbReference type="CDD" id="cd16373">
    <property type="entry name" value="DMSOR_beta_like"/>
    <property type="match status" value="1"/>
</dbReference>
<evidence type="ECO:0000256" key="3">
    <source>
        <dbReference type="ARBA" id="ARBA00023004"/>
    </source>
</evidence>
<sequence length="193" mass="21831">MSRRSFFKLLGKSIAQAAAEFTYEATKPNRVYLRPPGSGEEDEFLKLCTKCKTCISACPTGVLETVKEMHPVVFETPVMNFDNNYCERCYSCIEACKSGALKKENLEKYRVYAKLIVQRCVAYQDVFCQSCYWSCPKIDKAITLKDFAYPEFNSQECTGCGRCIHACPTNPKAIELVKEKNEDKGSGSSQERD</sequence>
<dbReference type="SUPFAM" id="SSF54862">
    <property type="entry name" value="4Fe-4S ferredoxins"/>
    <property type="match status" value="1"/>
</dbReference>
<comment type="caution">
    <text evidence="6">The sequence shown here is derived from an EMBL/GenBank/DDBJ whole genome shotgun (WGS) entry which is preliminary data.</text>
</comment>
<keyword evidence="2" id="KW-0479">Metal-binding</keyword>
<evidence type="ECO:0000259" key="5">
    <source>
        <dbReference type="PROSITE" id="PS51379"/>
    </source>
</evidence>
<keyword evidence="1" id="KW-0004">4Fe-4S</keyword>